<sequence length="146" mass="16408">MKNKIFLALVAGFIFNSCSKDDDQPEEFSIVGVWSPSREIVVSGSDGITLSNDPASSCYQFSTFDFKDDNTLSSKIYDTEITGTCENFGTTTVPYSYDHNAKKLIIENEETEIVSRTFKELQIVSGYEDRNDDFIDDKIILVLGKK</sequence>
<organism evidence="2 3">
    <name type="scientific">Chryseobacterium aquaeductus</name>
    <dbReference type="NCBI Taxonomy" id="2675056"/>
    <lineage>
        <taxon>Bacteria</taxon>
        <taxon>Pseudomonadati</taxon>
        <taxon>Bacteroidota</taxon>
        <taxon>Flavobacteriia</taxon>
        <taxon>Flavobacteriales</taxon>
        <taxon>Weeksellaceae</taxon>
        <taxon>Chryseobacterium group</taxon>
        <taxon>Chryseobacterium</taxon>
    </lineage>
</organism>
<proteinExistence type="predicted"/>
<feature type="domain" description="Lipocalin-like" evidence="1">
    <location>
        <begin position="30"/>
        <end position="114"/>
    </location>
</feature>
<dbReference type="InterPro" id="IPR024311">
    <property type="entry name" value="Lipocalin-like"/>
</dbReference>
<dbReference type="RefSeq" id="WP_162089400.1">
    <property type="nucleotide sequence ID" value="NZ_CAJIMS010000001.1"/>
</dbReference>
<keyword evidence="3" id="KW-1185">Reference proteome</keyword>
<dbReference type="Proteomes" id="UP000662618">
    <property type="component" value="Unassembled WGS sequence"/>
</dbReference>
<evidence type="ECO:0000313" key="2">
    <source>
        <dbReference type="EMBL" id="CAD7816686.1"/>
    </source>
</evidence>
<comment type="caution">
    <text evidence="2">The sequence shown here is derived from an EMBL/GenBank/DDBJ whole genome shotgun (WGS) entry which is preliminary data.</text>
</comment>
<dbReference type="Pfam" id="PF13648">
    <property type="entry name" value="Lipocalin_4"/>
    <property type="match status" value="1"/>
</dbReference>
<accession>A0A9N8MKB3</accession>
<gene>
    <name evidence="2" type="ORF">CHRY9390_03219</name>
</gene>
<evidence type="ECO:0000259" key="1">
    <source>
        <dbReference type="Pfam" id="PF13648"/>
    </source>
</evidence>
<dbReference type="EMBL" id="CAJIMS010000001">
    <property type="protein sequence ID" value="CAD7816686.1"/>
    <property type="molecule type" value="Genomic_DNA"/>
</dbReference>
<protein>
    <recommendedName>
        <fullName evidence="1">Lipocalin-like domain-containing protein</fullName>
    </recommendedName>
</protein>
<evidence type="ECO:0000313" key="3">
    <source>
        <dbReference type="Proteomes" id="UP000662618"/>
    </source>
</evidence>
<reference evidence="2" key="1">
    <citation type="submission" date="2020-12" db="EMBL/GenBank/DDBJ databases">
        <authorList>
            <person name="Rodrigo-Torres L."/>
            <person name="Arahal R. D."/>
            <person name="Lucena T."/>
        </authorList>
    </citation>
    <scope>NUCLEOTIDE SEQUENCE</scope>
    <source>
        <strain evidence="2">CECT 9390</strain>
    </source>
</reference>
<dbReference type="AlphaFoldDB" id="A0A9N8MKB3"/>
<name>A0A9N8MKB3_9FLAO</name>